<dbReference type="GO" id="GO:0005879">
    <property type="term" value="C:axonemal microtubule"/>
    <property type="evidence" value="ECO:0007669"/>
    <property type="project" value="TreeGrafter"/>
</dbReference>
<keyword evidence="1 2" id="KW-0175">Coiled coil</keyword>
<name>A0A672J607_SALFA</name>
<dbReference type="PANTHER" id="PTHR28663:SF1">
    <property type="entry name" value="CILIA- AND FLAGELLA- ASSOCIATED PROTEIN 210"/>
    <property type="match status" value="1"/>
</dbReference>
<feature type="domain" description="CARD" evidence="4">
    <location>
        <begin position="118"/>
        <end position="188"/>
    </location>
</feature>
<dbReference type="FunCoup" id="A0A672J607">
    <property type="interactions" value="195"/>
</dbReference>
<evidence type="ECO:0000256" key="3">
    <source>
        <dbReference type="SAM" id="MobiDB-lite"/>
    </source>
</evidence>
<evidence type="ECO:0000256" key="2">
    <source>
        <dbReference type="SAM" id="Coils"/>
    </source>
</evidence>
<evidence type="ECO:0000259" key="4">
    <source>
        <dbReference type="PROSITE" id="PS50209"/>
    </source>
</evidence>
<reference evidence="5" key="1">
    <citation type="submission" date="2019-06" db="EMBL/GenBank/DDBJ databases">
        <authorList>
            <consortium name="Wellcome Sanger Institute Data Sharing"/>
        </authorList>
    </citation>
    <scope>NUCLEOTIDE SEQUENCE [LARGE SCALE GENOMIC DNA]</scope>
</reference>
<dbReference type="InParanoid" id="A0A672J607"/>
<sequence length="541" mass="64006">EAFFCWILSIMKKRKRKTGDKDADGITQPPDLRQITVLRKAEWQKIQDKLNQVNREEERMREAAERRKALHLQSQEVVKLWSSTITSQTQKKLEAKKIREQIEEEKRKQIDIEEAKYQEQKRREAIEKAKTQLYYQTNRVKGLHSALLLTEVLKEREAQLELKKRIKSATKDTNKMFLDVVKTKEEEASRKEQEKAEQRRHDSEAVAEELKHRIRENEAAKEREKLESKKEGEEIQRLQELYQWEHRMESEKQETEKRNLMRAHLHIANRDLMRALEAQKQEAEEEKRKVFLSTKQKMMKLRKEKEKEEAQTRRERILNSLVVTQQQQTSSEEERIARAVAEQDRKEALLRLKEEEKRAAMLKSIAQQRELLQQEKEQRDKLDKQKKQDELQARKEMLRISSEKQELQAKKLRAIKKSLQDFNASQMVIVRREQLRLEEQELEVRNAELAAMEDRQFQQYSHGVISVAAEAQRNVFPLCKAAREGFGGGPGPVRAVRKSYLVQDGSGAQMPNYVSGTTEDIRKLHEPADIQDAKKRLGFTW</sequence>
<evidence type="ECO:0000313" key="6">
    <source>
        <dbReference type="Proteomes" id="UP000472267"/>
    </source>
</evidence>
<dbReference type="InterPro" id="IPR043597">
    <property type="entry name" value="TPH_dom"/>
</dbReference>
<keyword evidence="6" id="KW-1185">Reference proteome</keyword>
<gene>
    <name evidence="5" type="primary">cfap210</name>
</gene>
<accession>A0A672J607</accession>
<dbReference type="InterPro" id="IPR001315">
    <property type="entry name" value="CARD"/>
</dbReference>
<protein>
    <submittedName>
        <fullName evidence="5">Coiled-coil domain containing 173</fullName>
    </submittedName>
</protein>
<reference evidence="5" key="2">
    <citation type="submission" date="2025-08" db="UniProtKB">
        <authorList>
            <consortium name="Ensembl"/>
        </authorList>
    </citation>
    <scope>IDENTIFICATION</scope>
</reference>
<reference evidence="5" key="3">
    <citation type="submission" date="2025-09" db="UniProtKB">
        <authorList>
            <consortium name="Ensembl"/>
        </authorList>
    </citation>
    <scope>IDENTIFICATION</scope>
</reference>
<dbReference type="InterPro" id="IPR039986">
    <property type="entry name" value="CFAP210"/>
</dbReference>
<feature type="coiled-coil region" evidence="2">
    <location>
        <begin position="43"/>
        <end position="123"/>
    </location>
</feature>
<dbReference type="PROSITE" id="PS50209">
    <property type="entry name" value="CARD"/>
    <property type="match status" value="1"/>
</dbReference>
<dbReference type="Pfam" id="PF13868">
    <property type="entry name" value="TPH"/>
    <property type="match status" value="1"/>
</dbReference>
<feature type="region of interest" description="Disordered" evidence="3">
    <location>
        <begin position="184"/>
        <end position="231"/>
    </location>
</feature>
<feature type="coiled-coil region" evidence="2">
    <location>
        <begin position="266"/>
        <end position="392"/>
    </location>
</feature>
<evidence type="ECO:0000256" key="1">
    <source>
        <dbReference type="ARBA" id="ARBA00023054"/>
    </source>
</evidence>
<dbReference type="Proteomes" id="UP000472267">
    <property type="component" value="Chromosome 16"/>
</dbReference>
<dbReference type="AlphaFoldDB" id="A0A672J607"/>
<dbReference type="OMA" id="NWGNTID"/>
<dbReference type="GO" id="GO:0042981">
    <property type="term" value="P:regulation of apoptotic process"/>
    <property type="evidence" value="ECO:0007669"/>
    <property type="project" value="InterPro"/>
</dbReference>
<organism evidence="5 6">
    <name type="scientific">Salarias fasciatus</name>
    <name type="common">Jewelled blenny</name>
    <name type="synonym">Blennius fasciatus</name>
    <dbReference type="NCBI Taxonomy" id="181472"/>
    <lineage>
        <taxon>Eukaryota</taxon>
        <taxon>Metazoa</taxon>
        <taxon>Chordata</taxon>
        <taxon>Craniata</taxon>
        <taxon>Vertebrata</taxon>
        <taxon>Euteleostomi</taxon>
        <taxon>Actinopterygii</taxon>
        <taxon>Neopterygii</taxon>
        <taxon>Teleostei</taxon>
        <taxon>Neoteleostei</taxon>
        <taxon>Acanthomorphata</taxon>
        <taxon>Ovalentaria</taxon>
        <taxon>Blenniimorphae</taxon>
        <taxon>Blenniiformes</taxon>
        <taxon>Blennioidei</taxon>
        <taxon>Blenniidae</taxon>
        <taxon>Salariinae</taxon>
        <taxon>Salarias</taxon>
    </lineage>
</organism>
<proteinExistence type="predicted"/>
<evidence type="ECO:0000313" key="5">
    <source>
        <dbReference type="Ensembl" id="ENSSFAP00005048552.1"/>
    </source>
</evidence>
<dbReference type="PANTHER" id="PTHR28663">
    <property type="entry name" value="COILED-COIL DOMAIN-CONTAINING PROTEIN 173"/>
    <property type="match status" value="1"/>
</dbReference>
<dbReference type="Ensembl" id="ENSSFAT00005050167.1">
    <property type="protein sequence ID" value="ENSSFAP00005048552.1"/>
    <property type="gene ID" value="ENSSFAG00005023565.1"/>
</dbReference>